<organism evidence="3 4">
    <name type="scientific">Methylobacterium iners</name>
    <dbReference type="NCBI Taxonomy" id="418707"/>
    <lineage>
        <taxon>Bacteria</taxon>
        <taxon>Pseudomonadati</taxon>
        <taxon>Pseudomonadota</taxon>
        <taxon>Alphaproteobacteria</taxon>
        <taxon>Hyphomicrobiales</taxon>
        <taxon>Methylobacteriaceae</taxon>
        <taxon>Methylobacterium</taxon>
    </lineage>
</organism>
<dbReference type="Proteomes" id="UP001055125">
    <property type="component" value="Unassembled WGS sequence"/>
</dbReference>
<evidence type="ECO:0000313" key="4">
    <source>
        <dbReference type="Proteomes" id="UP001055125"/>
    </source>
</evidence>
<accession>A0ABQ4RYA3</accession>
<evidence type="ECO:0000259" key="2">
    <source>
        <dbReference type="SMART" id="SM00333"/>
    </source>
</evidence>
<dbReference type="EMBL" id="BPQP01000027">
    <property type="protein sequence ID" value="GJD94679.1"/>
    <property type="molecule type" value="Genomic_DNA"/>
</dbReference>
<proteinExistence type="predicted"/>
<dbReference type="SUPFAM" id="SSF63748">
    <property type="entry name" value="Tudor/PWWP/MBT"/>
    <property type="match status" value="1"/>
</dbReference>
<reference evidence="3" key="2">
    <citation type="submission" date="2021-08" db="EMBL/GenBank/DDBJ databases">
        <authorList>
            <person name="Tani A."/>
            <person name="Ola A."/>
            <person name="Ogura Y."/>
            <person name="Katsura K."/>
            <person name="Hayashi T."/>
        </authorList>
    </citation>
    <scope>NUCLEOTIDE SEQUENCE</scope>
    <source>
        <strain evidence="3">DSM 19015</strain>
    </source>
</reference>
<dbReference type="Pfam" id="PF05641">
    <property type="entry name" value="Agenet"/>
    <property type="match status" value="1"/>
</dbReference>
<reference evidence="3" key="1">
    <citation type="journal article" date="2021" name="Front. Microbiol.">
        <title>Comprehensive Comparative Genomics and Phenotyping of Methylobacterium Species.</title>
        <authorList>
            <person name="Alessa O."/>
            <person name="Ogura Y."/>
            <person name="Fujitani Y."/>
            <person name="Takami H."/>
            <person name="Hayashi T."/>
            <person name="Sahin N."/>
            <person name="Tani A."/>
        </authorList>
    </citation>
    <scope>NUCLEOTIDE SEQUENCE</scope>
    <source>
        <strain evidence="3">DSM 19015</strain>
    </source>
</reference>
<protein>
    <recommendedName>
        <fullName evidence="2">Tudor domain-containing protein</fullName>
    </recommendedName>
</protein>
<keyword evidence="1" id="KW-0732">Signal</keyword>
<sequence length="124" mass="13288">MKTLLQSVLAASVLAAGIAGASAQTTGDWVLSRYKGGEYWYPGIIQGVTGDRVTIAYDDGDRETLSLSNVRPYNWAIGGRVECNFQGSGKWYPGVIASLSGGTIGVNYDDGDKERMSTGRCRSR</sequence>
<gene>
    <name evidence="3" type="ORF">OCOJLMKI_1882</name>
</gene>
<keyword evidence="4" id="KW-1185">Reference proteome</keyword>
<evidence type="ECO:0000256" key="1">
    <source>
        <dbReference type="SAM" id="SignalP"/>
    </source>
</evidence>
<dbReference type="CDD" id="cd04508">
    <property type="entry name" value="Tudor_SF"/>
    <property type="match status" value="2"/>
</dbReference>
<feature type="chain" id="PRO_5046262773" description="Tudor domain-containing protein" evidence="1">
    <location>
        <begin position="22"/>
        <end position="124"/>
    </location>
</feature>
<feature type="domain" description="Tudor" evidence="2">
    <location>
        <begin position="22"/>
        <end position="78"/>
    </location>
</feature>
<dbReference type="InterPro" id="IPR002999">
    <property type="entry name" value="Tudor"/>
</dbReference>
<name>A0ABQ4RYA3_9HYPH</name>
<comment type="caution">
    <text evidence="3">The sequence shown here is derived from an EMBL/GenBank/DDBJ whole genome shotgun (WGS) entry which is preliminary data.</text>
</comment>
<dbReference type="SMART" id="SM00333">
    <property type="entry name" value="TUDOR"/>
    <property type="match status" value="1"/>
</dbReference>
<feature type="signal peptide" evidence="1">
    <location>
        <begin position="1"/>
        <end position="21"/>
    </location>
</feature>
<evidence type="ECO:0000313" key="3">
    <source>
        <dbReference type="EMBL" id="GJD94679.1"/>
    </source>
</evidence>
<dbReference type="Gene3D" id="2.30.30.140">
    <property type="match status" value="2"/>
</dbReference>
<dbReference type="InterPro" id="IPR008395">
    <property type="entry name" value="Agenet-like_dom"/>
</dbReference>
<dbReference type="RefSeq" id="WP_238243844.1">
    <property type="nucleotide sequence ID" value="NZ_BPQP01000027.1"/>
</dbReference>